<name>A0A6J6DZ17_9ZZZZ</name>
<protein>
    <submittedName>
        <fullName evidence="1">Unannotated protein</fullName>
    </submittedName>
</protein>
<organism evidence="1">
    <name type="scientific">freshwater metagenome</name>
    <dbReference type="NCBI Taxonomy" id="449393"/>
    <lineage>
        <taxon>unclassified sequences</taxon>
        <taxon>metagenomes</taxon>
        <taxon>ecological metagenomes</taxon>
    </lineage>
</organism>
<accession>A0A6J6DZ17</accession>
<evidence type="ECO:0000313" key="1">
    <source>
        <dbReference type="EMBL" id="CAB4569440.1"/>
    </source>
</evidence>
<dbReference type="AlphaFoldDB" id="A0A6J6DZ17"/>
<reference evidence="1" key="1">
    <citation type="submission" date="2020-05" db="EMBL/GenBank/DDBJ databases">
        <authorList>
            <person name="Chiriac C."/>
            <person name="Salcher M."/>
            <person name="Ghai R."/>
            <person name="Kavagutti S V."/>
        </authorList>
    </citation>
    <scope>NUCLEOTIDE SEQUENCE</scope>
</reference>
<sequence length="190" mass="20357">MRKALFATALVIIALLIFQACGPGSDSAKSRKIIEEVVATPPLGYSSGEVEGGNWLSTAGNQQNFQVWFQKSLTTESVDAECSYLIDWATALGATGFRDGQADGSLPVIVMSGNEDQAQQTCVEVLSIGIDSGNESGSAVWQIFGSYHSDGAPIGDFYIDLNQSYDQEPGKMELTHNVNMVFFTMLGVTP</sequence>
<dbReference type="PROSITE" id="PS51257">
    <property type="entry name" value="PROKAR_LIPOPROTEIN"/>
    <property type="match status" value="1"/>
</dbReference>
<proteinExistence type="predicted"/>
<gene>
    <name evidence="1" type="ORF">UFOPK1684_00618</name>
</gene>
<dbReference type="EMBL" id="CAEZTM010000021">
    <property type="protein sequence ID" value="CAB4569440.1"/>
    <property type="molecule type" value="Genomic_DNA"/>
</dbReference>